<organism evidence="1 2">
    <name type="scientific">Dichomitus squalens</name>
    <dbReference type="NCBI Taxonomy" id="114155"/>
    <lineage>
        <taxon>Eukaryota</taxon>
        <taxon>Fungi</taxon>
        <taxon>Dikarya</taxon>
        <taxon>Basidiomycota</taxon>
        <taxon>Agaricomycotina</taxon>
        <taxon>Agaricomycetes</taxon>
        <taxon>Polyporales</taxon>
        <taxon>Polyporaceae</taxon>
        <taxon>Dichomitus</taxon>
    </lineage>
</organism>
<dbReference type="AlphaFoldDB" id="A0A4Q9PVA1"/>
<dbReference type="Proteomes" id="UP000292082">
    <property type="component" value="Unassembled WGS sequence"/>
</dbReference>
<protein>
    <submittedName>
        <fullName evidence="1">Uncharacterized protein</fullName>
    </submittedName>
</protein>
<evidence type="ECO:0000313" key="1">
    <source>
        <dbReference type="EMBL" id="TBU58552.1"/>
    </source>
</evidence>
<dbReference type="EMBL" id="ML145123">
    <property type="protein sequence ID" value="TBU58552.1"/>
    <property type="molecule type" value="Genomic_DNA"/>
</dbReference>
<proteinExistence type="predicted"/>
<gene>
    <name evidence="1" type="ORF">BD310DRAFT_926850</name>
</gene>
<evidence type="ECO:0000313" key="2">
    <source>
        <dbReference type="Proteomes" id="UP000292082"/>
    </source>
</evidence>
<keyword evidence="2" id="KW-1185">Reference proteome</keyword>
<sequence>MDMEHVGRVPPFVLLFLPSSACSLSPSLHRGLFLGQLGPFHRSYSFYLEHTQLANAFLLAQASCTTQGDAAVAPR</sequence>
<name>A0A4Q9PVA1_9APHY</name>
<reference evidence="1 2" key="1">
    <citation type="submission" date="2019-01" db="EMBL/GenBank/DDBJ databases">
        <title>Draft genome sequences of three monokaryotic isolates of the white-rot basidiomycete fungus Dichomitus squalens.</title>
        <authorList>
            <consortium name="DOE Joint Genome Institute"/>
            <person name="Lopez S.C."/>
            <person name="Andreopoulos B."/>
            <person name="Pangilinan J."/>
            <person name="Lipzen A."/>
            <person name="Riley R."/>
            <person name="Ahrendt S."/>
            <person name="Ng V."/>
            <person name="Barry K."/>
            <person name="Daum C."/>
            <person name="Grigoriev I.V."/>
            <person name="Hilden K.S."/>
            <person name="Makela M.R."/>
            <person name="de Vries R.P."/>
        </authorList>
    </citation>
    <scope>NUCLEOTIDE SEQUENCE [LARGE SCALE GENOMIC DNA]</scope>
    <source>
        <strain evidence="1 2">CBS 464.89</strain>
    </source>
</reference>
<accession>A0A4Q9PVA1</accession>